<feature type="compositionally biased region" description="Basic and acidic residues" evidence="1">
    <location>
        <begin position="69"/>
        <end position="79"/>
    </location>
</feature>
<dbReference type="EMBL" id="AACS02000002">
    <property type="protein sequence ID" value="EFI28511.1"/>
    <property type="molecule type" value="Genomic_DNA"/>
</dbReference>
<dbReference type="Proteomes" id="UP000001861">
    <property type="component" value="Unassembled WGS sequence"/>
</dbReference>
<protein>
    <submittedName>
        <fullName evidence="2">Uncharacterized protein</fullName>
    </submittedName>
</protein>
<comment type="caution">
    <text evidence="2">The sequence shown here is derived from an EMBL/GenBank/DDBJ whole genome shotgun (WGS) entry which is preliminary data.</text>
</comment>
<dbReference type="AlphaFoldDB" id="D6RL19"/>
<keyword evidence="3" id="KW-1185">Reference proteome</keyword>
<dbReference type="VEuPathDB" id="FungiDB:CC1G_14043"/>
<organism evidence="2 3">
    <name type="scientific">Coprinopsis cinerea (strain Okayama-7 / 130 / ATCC MYA-4618 / FGSC 9003)</name>
    <name type="common">Inky cap fungus</name>
    <name type="synonym">Hormographiella aspergillata</name>
    <dbReference type="NCBI Taxonomy" id="240176"/>
    <lineage>
        <taxon>Eukaryota</taxon>
        <taxon>Fungi</taxon>
        <taxon>Dikarya</taxon>
        <taxon>Basidiomycota</taxon>
        <taxon>Agaricomycotina</taxon>
        <taxon>Agaricomycetes</taxon>
        <taxon>Agaricomycetidae</taxon>
        <taxon>Agaricales</taxon>
        <taxon>Agaricineae</taxon>
        <taxon>Psathyrellaceae</taxon>
        <taxon>Coprinopsis</taxon>
    </lineage>
</organism>
<dbReference type="RefSeq" id="XP_002912005.1">
    <property type="nucleotide sequence ID" value="XM_002911959.1"/>
</dbReference>
<evidence type="ECO:0000256" key="1">
    <source>
        <dbReference type="SAM" id="MobiDB-lite"/>
    </source>
</evidence>
<evidence type="ECO:0000313" key="3">
    <source>
        <dbReference type="Proteomes" id="UP000001861"/>
    </source>
</evidence>
<dbReference type="InParanoid" id="D6RL19"/>
<gene>
    <name evidence="2" type="ORF">CC1G_14043</name>
</gene>
<dbReference type="KEGG" id="cci:CC1G_14043"/>
<reference evidence="2 3" key="1">
    <citation type="journal article" date="2010" name="Proc. Natl. Acad. Sci. U.S.A.">
        <title>Insights into evolution of multicellular fungi from the assembled chromosomes of the mushroom Coprinopsis cinerea (Coprinus cinereus).</title>
        <authorList>
            <person name="Stajich J.E."/>
            <person name="Wilke S.K."/>
            <person name="Ahren D."/>
            <person name="Au C.H."/>
            <person name="Birren B.W."/>
            <person name="Borodovsky M."/>
            <person name="Burns C."/>
            <person name="Canback B."/>
            <person name="Casselton L.A."/>
            <person name="Cheng C.K."/>
            <person name="Deng J."/>
            <person name="Dietrich F.S."/>
            <person name="Fargo D.C."/>
            <person name="Farman M.L."/>
            <person name="Gathman A.C."/>
            <person name="Goldberg J."/>
            <person name="Guigo R."/>
            <person name="Hoegger P.J."/>
            <person name="Hooker J.B."/>
            <person name="Huggins A."/>
            <person name="James T.Y."/>
            <person name="Kamada T."/>
            <person name="Kilaru S."/>
            <person name="Kodira C."/>
            <person name="Kues U."/>
            <person name="Kupfer D."/>
            <person name="Kwan H.S."/>
            <person name="Lomsadze A."/>
            <person name="Li W."/>
            <person name="Lilly W.W."/>
            <person name="Ma L.J."/>
            <person name="Mackey A.J."/>
            <person name="Manning G."/>
            <person name="Martin F."/>
            <person name="Muraguchi H."/>
            <person name="Natvig D.O."/>
            <person name="Palmerini H."/>
            <person name="Ramesh M.A."/>
            <person name="Rehmeyer C.J."/>
            <person name="Roe B.A."/>
            <person name="Shenoy N."/>
            <person name="Stanke M."/>
            <person name="Ter-Hovhannisyan V."/>
            <person name="Tunlid A."/>
            <person name="Velagapudi R."/>
            <person name="Vision T.J."/>
            <person name="Zeng Q."/>
            <person name="Zolan M.E."/>
            <person name="Pukkila P.J."/>
        </authorList>
    </citation>
    <scope>NUCLEOTIDE SEQUENCE [LARGE SCALE GENOMIC DNA]</scope>
    <source>
        <strain evidence="3">Okayama-7 / 130 / ATCC MYA-4618 / FGSC 9003</strain>
    </source>
</reference>
<dbReference type="GeneID" id="9378536"/>
<proteinExistence type="predicted"/>
<dbReference type="HOGENOM" id="CLU_785305_0_0_1"/>
<evidence type="ECO:0000313" key="2">
    <source>
        <dbReference type="EMBL" id="EFI28511.1"/>
    </source>
</evidence>
<sequence length="353" mass="39052">MNAVFRLLLKDDMKKRAENDGVLRVGTMSHNLSVSGIGPPPSLSAYRLRSQTKRLPLQQTANNPSGAHRTQEVGVRRQDGSGSGDSRFNNSIDDVESYSVDIVEGSYKDSREKPSSNSELDGTESGHDHASGDWDDDVNMDTTEAPGAVASNERSMQVAINDSGDIDISFGTESSMVTKSTTDVTKYTTDSDDHKLRWRTPDFSVFLHASPHFFPVLTCEIKPMVGVHIPAGDALFALPNFLQSPGGRITALGIINGARSQAEEQIRCVFSEFPELEKVVFVFVAGFLYVVQEVTYTRGISQDPIFPSQFTLTESDFLFDEEIIKSEGRFVPNDNLKKLWRTLLPQPHEKESL</sequence>
<feature type="region of interest" description="Disordered" evidence="1">
    <location>
        <begin position="56"/>
        <end position="150"/>
    </location>
</feature>
<accession>D6RL19</accession>
<name>D6RL19_COPC7</name>